<accession>A0A1D1ZA51</accession>
<feature type="region of interest" description="Disordered" evidence="1">
    <location>
        <begin position="40"/>
        <end position="143"/>
    </location>
</feature>
<feature type="compositionally biased region" description="Polar residues" evidence="1">
    <location>
        <begin position="67"/>
        <end position="79"/>
    </location>
</feature>
<name>A0A1D1ZA51_9ARAE</name>
<organism evidence="2">
    <name type="scientific">Anthurium amnicola</name>
    <dbReference type="NCBI Taxonomy" id="1678845"/>
    <lineage>
        <taxon>Eukaryota</taxon>
        <taxon>Viridiplantae</taxon>
        <taxon>Streptophyta</taxon>
        <taxon>Embryophyta</taxon>
        <taxon>Tracheophyta</taxon>
        <taxon>Spermatophyta</taxon>
        <taxon>Magnoliopsida</taxon>
        <taxon>Liliopsida</taxon>
        <taxon>Araceae</taxon>
        <taxon>Pothoideae</taxon>
        <taxon>Potheae</taxon>
        <taxon>Anthurium</taxon>
    </lineage>
</organism>
<protein>
    <submittedName>
        <fullName evidence="2">Fatty acid synthase subunit beta</fullName>
    </submittedName>
</protein>
<dbReference type="EMBL" id="GDJX01004194">
    <property type="protein sequence ID" value="JAT63742.1"/>
    <property type="molecule type" value="Transcribed_RNA"/>
</dbReference>
<proteinExistence type="predicted"/>
<reference evidence="2" key="1">
    <citation type="submission" date="2015-07" db="EMBL/GenBank/DDBJ databases">
        <title>Transcriptome Assembly of Anthurium amnicola.</title>
        <authorList>
            <person name="Suzuki J."/>
        </authorList>
    </citation>
    <scope>NUCLEOTIDE SEQUENCE</scope>
</reference>
<evidence type="ECO:0000256" key="1">
    <source>
        <dbReference type="SAM" id="MobiDB-lite"/>
    </source>
</evidence>
<feature type="compositionally biased region" description="Polar residues" evidence="1">
    <location>
        <begin position="97"/>
        <end position="107"/>
    </location>
</feature>
<dbReference type="AlphaFoldDB" id="A0A1D1ZA51"/>
<evidence type="ECO:0000313" key="2">
    <source>
        <dbReference type="EMBL" id="JAT63742.1"/>
    </source>
</evidence>
<gene>
    <name evidence="2" type="primary">FAS1_2</name>
    <name evidence="2" type="ORF">g.123210</name>
</gene>
<sequence length="143" mass="15860">TSHESLPVASTTAMRKLNRSGRIEIHKNLWKKHHKLIHQLKDHRAKHNQAKEPNPNMPGSTKRLTKLLQNKSKQNSTAGKKSKLTPQDPALLPAEPCSTTPDPTSEPRNAKPGIVGKLVSHKDPVNSEQATGSKIYNKEALYV</sequence>
<feature type="non-terminal residue" evidence="2">
    <location>
        <position position="1"/>
    </location>
</feature>